<dbReference type="Gene3D" id="3.40.50.300">
    <property type="entry name" value="P-loop containing nucleotide triphosphate hydrolases"/>
    <property type="match status" value="1"/>
</dbReference>
<dbReference type="InterPro" id="IPR027417">
    <property type="entry name" value="P-loop_NTPase"/>
</dbReference>
<dbReference type="FunCoup" id="D3AYJ1">
    <property type="interactions" value="56"/>
</dbReference>
<dbReference type="OMA" id="IIEAWIN"/>
<keyword evidence="2" id="KW-0547">Nucleotide-binding</keyword>
<evidence type="ECO:0000259" key="7">
    <source>
        <dbReference type="PROSITE" id="PS51721"/>
    </source>
</evidence>
<dbReference type="PANTHER" id="PTHR45709">
    <property type="entry name" value="LARGE SUBUNIT GTPASE 1 HOMOLOG-RELATED"/>
    <property type="match status" value="1"/>
</dbReference>
<name>D3AYJ1_HETP5</name>
<proteinExistence type="predicted"/>
<keyword evidence="9" id="KW-1185">Reference proteome</keyword>
<feature type="compositionally biased region" description="Basic residues" evidence="6">
    <location>
        <begin position="709"/>
        <end position="722"/>
    </location>
</feature>
<dbReference type="GO" id="GO:0003924">
    <property type="term" value="F:GTPase activity"/>
    <property type="evidence" value="ECO:0007669"/>
    <property type="project" value="InterPro"/>
</dbReference>
<dbReference type="AlphaFoldDB" id="D3AYJ1"/>
<evidence type="ECO:0000313" key="9">
    <source>
        <dbReference type="Proteomes" id="UP000001396"/>
    </source>
</evidence>
<gene>
    <name evidence="8" type="primary">gnl1</name>
    <name evidence="8" type="ORF">PPL_01251</name>
</gene>
<evidence type="ECO:0000313" key="8">
    <source>
        <dbReference type="EMBL" id="EFA86018.1"/>
    </source>
</evidence>
<dbReference type="PANTHER" id="PTHR45709:SF3">
    <property type="entry name" value="GUANINE NUCLEOTIDE-BINDING PROTEIN-LIKE 1"/>
    <property type="match status" value="1"/>
</dbReference>
<sequence length="788" mass="91079">MTRAKPFSGKQKKDQLKAKKERKRIENSLEENDDQLSLHEKRKMAREILDSHSYKSNKNSGSSGSSSAIFQSTATKSNNNRTHHHHHINRHSNNRNDRSNNKRSSSNIGSDNEQDDDDDDEEDEIHSQSSESEFDSNSNSDVQSQADTTTEDETTTKNRFMERGGRGRPNLITIFEKESREEIEARKEAAKLPVDLKFRDTPWSVLDEHLGDDSEYIDIPKRPSWSFEYSAERVKNREREMFNQWLDGIVSRYDRSRLNYFEQNLEVWRQLWRVSERSDLILLITDARYPLFHFPPALYHYITQDLKKPMVLVLNKIDLVDSRIIEAWKQYFFKKYPHLKIICFSSFKAIRDDHPHSDPTDVNKLRKFNKGRKRYENAEGKQQLVDLITSFNIEKNGNSSSNNHDSYEEEDVESEEEEEEEEEEEYNQNDDNNVDSKYKPETPNDSFITVGMVGHPNVGKSSLINGLMGRKVVSTSRTPGHTKHFQTIFLTSEIRLCDCPGLVFPALDRPKSLQILCGLFPIAQVREPFSAIRYLAERVAVEKVYGLTNPDDDHRNDTTSTSTYNKEAKEKPTPQPWTPLTICEAFALKRGYLIAKSGRADIHRAGLEILRDCVDGNVVISWPPPGLSKDQYMEIMNTTTINQKSLVSKSNKDIDADDDNDDDESVTTTTTTNDNNRGRRSRKLKIKKKFDNMTMISDDDDEEDEAVHIHRASGSRKKKSSRNNRQQQHSDKSEEDEDDDNDELNPNEVIPSTIAKHGKNKKLSDKAFDYQERLREKQKKGGNKRQVI</sequence>
<feature type="compositionally biased region" description="Low complexity" evidence="6">
    <location>
        <begin position="102"/>
        <end position="111"/>
    </location>
</feature>
<feature type="region of interest" description="Disordered" evidence="6">
    <location>
        <begin position="647"/>
        <end position="681"/>
    </location>
</feature>
<feature type="compositionally biased region" description="Acidic residues" evidence="6">
    <location>
        <begin position="407"/>
        <end position="428"/>
    </location>
</feature>
<keyword evidence="1" id="KW-0597">Phosphoprotein</keyword>
<dbReference type="SUPFAM" id="SSF52540">
    <property type="entry name" value="P-loop containing nucleoside triphosphate hydrolases"/>
    <property type="match status" value="1"/>
</dbReference>
<dbReference type="PROSITE" id="PS51721">
    <property type="entry name" value="G_CP"/>
    <property type="match status" value="1"/>
</dbReference>
<dbReference type="InParanoid" id="D3AYJ1"/>
<feature type="compositionally biased region" description="Basic and acidic residues" evidence="6">
    <location>
        <begin position="11"/>
        <end position="27"/>
    </location>
</feature>
<dbReference type="GO" id="GO:0005525">
    <property type="term" value="F:GTP binding"/>
    <property type="evidence" value="ECO:0007669"/>
    <property type="project" value="UniProtKB-KW"/>
</dbReference>
<feature type="compositionally biased region" description="Polar residues" evidence="6">
    <location>
        <begin position="395"/>
        <end position="404"/>
    </location>
</feature>
<dbReference type="InterPro" id="IPR030378">
    <property type="entry name" value="G_CP_dom"/>
</dbReference>
<feature type="compositionally biased region" description="Low complexity" evidence="6">
    <location>
        <begin position="127"/>
        <end position="141"/>
    </location>
</feature>
<feature type="compositionally biased region" description="Basic and acidic residues" evidence="6">
    <location>
        <begin position="154"/>
        <end position="165"/>
    </location>
</feature>
<dbReference type="Proteomes" id="UP000001396">
    <property type="component" value="Unassembled WGS sequence"/>
</dbReference>
<reference evidence="8 9" key="1">
    <citation type="journal article" date="2011" name="Genome Res.">
        <title>Phylogeny-wide analysis of social amoeba genomes highlights ancient origins for complex intercellular communication.</title>
        <authorList>
            <person name="Heidel A.J."/>
            <person name="Lawal H.M."/>
            <person name="Felder M."/>
            <person name="Schilde C."/>
            <person name="Helps N.R."/>
            <person name="Tunggal B."/>
            <person name="Rivero F."/>
            <person name="John U."/>
            <person name="Schleicher M."/>
            <person name="Eichinger L."/>
            <person name="Platzer M."/>
            <person name="Noegel A.A."/>
            <person name="Schaap P."/>
            <person name="Gloeckner G."/>
        </authorList>
    </citation>
    <scope>NUCLEOTIDE SEQUENCE [LARGE SCALE GENOMIC DNA]</scope>
    <source>
        <strain evidence="9">ATCC 26659 / Pp 5 / PN500</strain>
    </source>
</reference>
<feature type="compositionally biased region" description="Acidic residues" evidence="6">
    <location>
        <begin position="112"/>
        <end position="124"/>
    </location>
</feature>
<feature type="compositionally biased region" description="Basic and acidic residues" evidence="6">
    <location>
        <begin position="762"/>
        <end position="775"/>
    </location>
</feature>
<dbReference type="RefSeq" id="XP_020438124.1">
    <property type="nucleotide sequence ID" value="XM_020572266.1"/>
</dbReference>
<feature type="compositionally biased region" description="Acidic residues" evidence="6">
    <location>
        <begin position="733"/>
        <end position="745"/>
    </location>
</feature>
<feature type="compositionally biased region" description="Acidic residues" evidence="6">
    <location>
        <begin position="655"/>
        <end position="665"/>
    </location>
</feature>
<protein>
    <recommendedName>
        <fullName evidence="5">Guanine nucleotide-binding protein-like 1</fullName>
    </recommendedName>
</protein>
<dbReference type="EMBL" id="ADBJ01000004">
    <property type="protein sequence ID" value="EFA86018.1"/>
    <property type="molecule type" value="Genomic_DNA"/>
</dbReference>
<feature type="domain" description="CP-type G" evidence="7">
    <location>
        <begin position="268"/>
        <end position="505"/>
    </location>
</feature>
<feature type="region of interest" description="Disordered" evidence="6">
    <location>
        <begin position="395"/>
        <end position="443"/>
    </location>
</feature>
<feature type="region of interest" description="Disordered" evidence="6">
    <location>
        <begin position="700"/>
        <end position="788"/>
    </location>
</feature>
<dbReference type="Pfam" id="PF01926">
    <property type="entry name" value="MMR_HSR1"/>
    <property type="match status" value="1"/>
</dbReference>
<organism evidence="8 9">
    <name type="scientific">Heterostelium pallidum (strain ATCC 26659 / Pp 5 / PN500)</name>
    <name type="common">Cellular slime mold</name>
    <name type="synonym">Polysphondylium pallidum</name>
    <dbReference type="NCBI Taxonomy" id="670386"/>
    <lineage>
        <taxon>Eukaryota</taxon>
        <taxon>Amoebozoa</taxon>
        <taxon>Evosea</taxon>
        <taxon>Eumycetozoa</taxon>
        <taxon>Dictyostelia</taxon>
        <taxon>Acytosteliales</taxon>
        <taxon>Acytosteliaceae</taxon>
        <taxon>Heterostelium</taxon>
    </lineage>
</organism>
<comment type="function">
    <text evidence="4">Possible regulatory or functional link with the histocompatibility cluster.</text>
</comment>
<feature type="compositionally biased region" description="Basic residues" evidence="6">
    <location>
        <begin position="81"/>
        <end position="93"/>
    </location>
</feature>
<feature type="compositionally biased region" description="Low complexity" evidence="6">
    <location>
        <begin position="666"/>
        <end position="675"/>
    </location>
</feature>
<dbReference type="GeneID" id="31356781"/>
<evidence type="ECO:0000256" key="3">
    <source>
        <dbReference type="ARBA" id="ARBA00023134"/>
    </source>
</evidence>
<evidence type="ECO:0000256" key="2">
    <source>
        <dbReference type="ARBA" id="ARBA00022741"/>
    </source>
</evidence>
<dbReference type="InterPro" id="IPR006073">
    <property type="entry name" value="GTP-bd"/>
</dbReference>
<feature type="compositionally biased region" description="Basic residues" evidence="6">
    <location>
        <begin position="776"/>
        <end position="788"/>
    </location>
</feature>
<dbReference type="InterPro" id="IPR043358">
    <property type="entry name" value="GNL1-like"/>
</dbReference>
<dbReference type="CDD" id="cd01857">
    <property type="entry name" value="HSR1_MMR1"/>
    <property type="match status" value="1"/>
</dbReference>
<feature type="region of interest" description="Disordered" evidence="6">
    <location>
        <begin position="549"/>
        <end position="575"/>
    </location>
</feature>
<evidence type="ECO:0000256" key="1">
    <source>
        <dbReference type="ARBA" id="ARBA00022553"/>
    </source>
</evidence>
<comment type="caution">
    <text evidence="8">The sequence shown here is derived from an EMBL/GenBank/DDBJ whole genome shotgun (WGS) entry which is preliminary data.</text>
</comment>
<keyword evidence="3" id="KW-0342">GTP-binding</keyword>
<evidence type="ECO:0000256" key="4">
    <source>
        <dbReference type="ARBA" id="ARBA00037770"/>
    </source>
</evidence>
<dbReference type="PRINTS" id="PR00326">
    <property type="entry name" value="GTP1OBG"/>
</dbReference>
<accession>D3AYJ1</accession>
<feature type="region of interest" description="Disordered" evidence="6">
    <location>
        <begin position="1"/>
        <end position="171"/>
    </location>
</feature>
<feature type="compositionally biased region" description="Low complexity" evidence="6">
    <location>
        <begin position="54"/>
        <end position="67"/>
    </location>
</feature>
<dbReference type="STRING" id="670386.D3AYJ1"/>
<evidence type="ECO:0000256" key="5">
    <source>
        <dbReference type="ARBA" id="ARBA00039902"/>
    </source>
</evidence>
<evidence type="ECO:0000256" key="6">
    <source>
        <dbReference type="SAM" id="MobiDB-lite"/>
    </source>
</evidence>